<gene>
    <name evidence="1" type="ORF">A3J64_02800</name>
</gene>
<protein>
    <recommendedName>
        <fullName evidence="3">AAA+ ATPase domain-containing protein</fullName>
    </recommendedName>
</protein>
<dbReference type="PANTHER" id="PTHR11669:SF8">
    <property type="entry name" value="DNA POLYMERASE III SUBUNIT DELTA"/>
    <property type="match status" value="1"/>
</dbReference>
<sequence length="341" mass="38630">MIIGHQRILDFLKKSIESNKIAHAYLFVGPENVGKRTIAMEFIKILQGENYPSTSSRLSSGLRSGNNYCLSERSESKADIDFHPDVLIIEPETIEKEGIKKEKEISLEQARQIRRQISLFPYQAPYKIVLIDAAEKMTREAANALLKTLEEPSGRAVLILITANSQLLLPTIVSRCRLVKFLPVPAEEIENELGNRFGDLVPKKEFLGLSPQISKITRLCAGRPGLAIQYLENPKLLEKQEENFKELQKIIQSDLNERYQYAENLSKDISRARQTLNQWLIFFRDLLLSAIGCQEQVGQPLINGGLPHLLRIIKAIKKTDLLLANSSINARLALEVLMLEF</sequence>
<evidence type="ECO:0000313" key="2">
    <source>
        <dbReference type="Proteomes" id="UP000177061"/>
    </source>
</evidence>
<reference evidence="1 2" key="1">
    <citation type="journal article" date="2016" name="Nat. Commun.">
        <title>Thousands of microbial genomes shed light on interconnected biogeochemical processes in an aquifer system.</title>
        <authorList>
            <person name="Anantharaman K."/>
            <person name="Brown C.T."/>
            <person name="Hug L.A."/>
            <person name="Sharon I."/>
            <person name="Castelle C.J."/>
            <person name="Probst A.J."/>
            <person name="Thomas B.C."/>
            <person name="Singh A."/>
            <person name="Wilkins M.J."/>
            <person name="Karaoz U."/>
            <person name="Brodie E.L."/>
            <person name="Williams K.H."/>
            <person name="Hubbard S.S."/>
            <person name="Banfield J.F."/>
        </authorList>
    </citation>
    <scope>NUCLEOTIDE SEQUENCE [LARGE SCALE GENOMIC DNA]</scope>
</reference>
<dbReference type="PANTHER" id="PTHR11669">
    <property type="entry name" value="REPLICATION FACTOR C / DNA POLYMERASE III GAMMA-TAU SUBUNIT"/>
    <property type="match status" value="1"/>
</dbReference>
<dbReference type="Proteomes" id="UP000177061">
    <property type="component" value="Unassembled WGS sequence"/>
</dbReference>
<dbReference type="STRING" id="1801997.A3J64_02800"/>
<dbReference type="SUPFAM" id="SSF52540">
    <property type="entry name" value="P-loop containing nucleoside triphosphate hydrolases"/>
    <property type="match status" value="1"/>
</dbReference>
<name>A0A1G2FFZ8_9BACT</name>
<dbReference type="Pfam" id="PF13177">
    <property type="entry name" value="DNA_pol3_delta2"/>
    <property type="match status" value="1"/>
</dbReference>
<dbReference type="Gene3D" id="3.40.50.300">
    <property type="entry name" value="P-loop containing nucleotide triphosphate hydrolases"/>
    <property type="match status" value="1"/>
</dbReference>
<accession>A0A1G2FFZ8</accession>
<dbReference type="GO" id="GO:0006261">
    <property type="term" value="P:DNA-templated DNA replication"/>
    <property type="evidence" value="ECO:0007669"/>
    <property type="project" value="TreeGrafter"/>
</dbReference>
<evidence type="ECO:0000313" key="1">
    <source>
        <dbReference type="EMBL" id="OGZ36528.1"/>
    </source>
</evidence>
<evidence type="ECO:0008006" key="3">
    <source>
        <dbReference type="Google" id="ProtNLM"/>
    </source>
</evidence>
<dbReference type="InterPro" id="IPR050238">
    <property type="entry name" value="DNA_Rep/Repair_Clamp_Loader"/>
</dbReference>
<proteinExistence type="predicted"/>
<organism evidence="1 2">
    <name type="scientific">Candidatus Portnoybacteria bacterium RIFCSPHIGHO2_12_FULL_38_9</name>
    <dbReference type="NCBI Taxonomy" id="1801997"/>
    <lineage>
        <taxon>Bacteria</taxon>
        <taxon>Candidatus Portnoyibacteriota</taxon>
    </lineage>
</organism>
<dbReference type="EMBL" id="MHNB01000025">
    <property type="protein sequence ID" value="OGZ36528.1"/>
    <property type="molecule type" value="Genomic_DNA"/>
</dbReference>
<dbReference type="InterPro" id="IPR027417">
    <property type="entry name" value="P-loop_NTPase"/>
</dbReference>
<comment type="caution">
    <text evidence="1">The sequence shown here is derived from an EMBL/GenBank/DDBJ whole genome shotgun (WGS) entry which is preliminary data.</text>
</comment>
<dbReference type="AlphaFoldDB" id="A0A1G2FFZ8"/>